<dbReference type="EMBL" id="MU001889">
    <property type="protein sequence ID" value="KAF2794472.1"/>
    <property type="molecule type" value="Genomic_DNA"/>
</dbReference>
<proteinExistence type="predicted"/>
<dbReference type="OrthoDB" id="10042665at2759"/>
<name>A0A6A6XDF6_9PLEO</name>
<dbReference type="PANTHER" id="PTHR46411">
    <property type="entry name" value="FAMILY ATPASE, PUTATIVE-RELATED"/>
    <property type="match status" value="1"/>
</dbReference>
<organism evidence="1 2">
    <name type="scientific">Melanomma pulvis-pyrius CBS 109.77</name>
    <dbReference type="NCBI Taxonomy" id="1314802"/>
    <lineage>
        <taxon>Eukaryota</taxon>
        <taxon>Fungi</taxon>
        <taxon>Dikarya</taxon>
        <taxon>Ascomycota</taxon>
        <taxon>Pezizomycotina</taxon>
        <taxon>Dothideomycetes</taxon>
        <taxon>Pleosporomycetidae</taxon>
        <taxon>Pleosporales</taxon>
        <taxon>Melanommataceae</taxon>
        <taxon>Melanomma</taxon>
    </lineage>
</organism>
<gene>
    <name evidence="1" type="ORF">K505DRAFT_349259</name>
</gene>
<evidence type="ECO:0008006" key="3">
    <source>
        <dbReference type="Google" id="ProtNLM"/>
    </source>
</evidence>
<dbReference type="PANTHER" id="PTHR46411:SF3">
    <property type="entry name" value="AAA+ ATPASE DOMAIN-CONTAINING PROTEIN"/>
    <property type="match status" value="1"/>
</dbReference>
<accession>A0A6A6XDF6</accession>
<sequence>MNQNAGDGIIDDVFEGEGQGIVMLLNGEPGVGKTLTAESVILLLDETEVFLEQRTTDCLERNKLVSVSLRILEYYSGVLFLTTNRVTRNLIDMLPLSNIGLDLSDLEVLAEKKMNGREIKNVIKAAQLLASEQNTALGLGHIDTVLRITQIGGDSGAQA</sequence>
<dbReference type="SUPFAM" id="SSF52540">
    <property type="entry name" value="P-loop containing nucleoside triphosphate hydrolases"/>
    <property type="match status" value="1"/>
</dbReference>
<protein>
    <recommendedName>
        <fullName evidence="3">ATPase AAA-type core domain-containing protein</fullName>
    </recommendedName>
</protein>
<evidence type="ECO:0000313" key="1">
    <source>
        <dbReference type="EMBL" id="KAF2794472.1"/>
    </source>
</evidence>
<dbReference type="InterPro" id="IPR027417">
    <property type="entry name" value="P-loop_NTPase"/>
</dbReference>
<dbReference type="Proteomes" id="UP000799757">
    <property type="component" value="Unassembled WGS sequence"/>
</dbReference>
<dbReference type="AlphaFoldDB" id="A0A6A6XDF6"/>
<keyword evidence="2" id="KW-1185">Reference proteome</keyword>
<reference evidence="1" key="1">
    <citation type="journal article" date="2020" name="Stud. Mycol.">
        <title>101 Dothideomycetes genomes: a test case for predicting lifestyles and emergence of pathogens.</title>
        <authorList>
            <person name="Haridas S."/>
            <person name="Albert R."/>
            <person name="Binder M."/>
            <person name="Bloem J."/>
            <person name="Labutti K."/>
            <person name="Salamov A."/>
            <person name="Andreopoulos B."/>
            <person name="Baker S."/>
            <person name="Barry K."/>
            <person name="Bills G."/>
            <person name="Bluhm B."/>
            <person name="Cannon C."/>
            <person name="Castanera R."/>
            <person name="Culley D."/>
            <person name="Daum C."/>
            <person name="Ezra D."/>
            <person name="Gonzalez J."/>
            <person name="Henrissat B."/>
            <person name="Kuo A."/>
            <person name="Liang C."/>
            <person name="Lipzen A."/>
            <person name="Lutzoni F."/>
            <person name="Magnuson J."/>
            <person name="Mondo S."/>
            <person name="Nolan M."/>
            <person name="Ohm R."/>
            <person name="Pangilinan J."/>
            <person name="Park H.-J."/>
            <person name="Ramirez L."/>
            <person name="Alfaro M."/>
            <person name="Sun H."/>
            <person name="Tritt A."/>
            <person name="Yoshinaga Y."/>
            <person name="Zwiers L.-H."/>
            <person name="Turgeon B."/>
            <person name="Goodwin S."/>
            <person name="Spatafora J."/>
            <person name="Crous P."/>
            <person name="Grigoriev I."/>
        </authorList>
    </citation>
    <scope>NUCLEOTIDE SEQUENCE</scope>
    <source>
        <strain evidence="1">CBS 109.77</strain>
    </source>
</reference>
<evidence type="ECO:0000313" key="2">
    <source>
        <dbReference type="Proteomes" id="UP000799757"/>
    </source>
</evidence>